<dbReference type="Proteomes" id="UP000265520">
    <property type="component" value="Unassembled WGS sequence"/>
</dbReference>
<protein>
    <submittedName>
        <fullName evidence="2">Chromodomain-helicase-DNA-binding</fullName>
    </submittedName>
</protein>
<accession>A0A392V1P4</accession>
<name>A0A392V1P4_9FABA</name>
<keyword evidence="2" id="KW-0347">Helicase</keyword>
<keyword evidence="2" id="KW-0378">Hydrolase</keyword>
<keyword evidence="2" id="KW-0238">DNA-binding</keyword>
<evidence type="ECO:0000313" key="3">
    <source>
        <dbReference type="Proteomes" id="UP000265520"/>
    </source>
</evidence>
<dbReference type="GO" id="GO:0003677">
    <property type="term" value="F:DNA binding"/>
    <property type="evidence" value="ECO:0007669"/>
    <property type="project" value="UniProtKB-KW"/>
</dbReference>
<dbReference type="EMBL" id="LXQA011038071">
    <property type="protein sequence ID" value="MCI82218.1"/>
    <property type="molecule type" value="Genomic_DNA"/>
</dbReference>
<dbReference type="AlphaFoldDB" id="A0A392V1P4"/>
<evidence type="ECO:0000256" key="1">
    <source>
        <dbReference type="SAM" id="MobiDB-lite"/>
    </source>
</evidence>
<feature type="non-terminal residue" evidence="2">
    <location>
        <position position="50"/>
    </location>
</feature>
<evidence type="ECO:0000313" key="2">
    <source>
        <dbReference type="EMBL" id="MCI82218.1"/>
    </source>
</evidence>
<proteinExistence type="predicted"/>
<dbReference type="GO" id="GO:0004386">
    <property type="term" value="F:helicase activity"/>
    <property type="evidence" value="ECO:0007669"/>
    <property type="project" value="UniProtKB-KW"/>
</dbReference>
<comment type="caution">
    <text evidence="2">The sequence shown here is derived from an EMBL/GenBank/DDBJ whole genome shotgun (WGS) entry which is preliminary data.</text>
</comment>
<organism evidence="2 3">
    <name type="scientific">Trifolium medium</name>
    <dbReference type="NCBI Taxonomy" id="97028"/>
    <lineage>
        <taxon>Eukaryota</taxon>
        <taxon>Viridiplantae</taxon>
        <taxon>Streptophyta</taxon>
        <taxon>Embryophyta</taxon>
        <taxon>Tracheophyta</taxon>
        <taxon>Spermatophyta</taxon>
        <taxon>Magnoliopsida</taxon>
        <taxon>eudicotyledons</taxon>
        <taxon>Gunneridae</taxon>
        <taxon>Pentapetalae</taxon>
        <taxon>rosids</taxon>
        <taxon>fabids</taxon>
        <taxon>Fabales</taxon>
        <taxon>Fabaceae</taxon>
        <taxon>Papilionoideae</taxon>
        <taxon>50 kb inversion clade</taxon>
        <taxon>NPAAA clade</taxon>
        <taxon>Hologalegina</taxon>
        <taxon>IRL clade</taxon>
        <taxon>Trifolieae</taxon>
        <taxon>Trifolium</taxon>
    </lineage>
</organism>
<feature type="compositionally biased region" description="Basic and acidic residues" evidence="1">
    <location>
        <begin position="27"/>
        <end position="50"/>
    </location>
</feature>
<keyword evidence="2" id="KW-0067">ATP-binding</keyword>
<keyword evidence="2" id="KW-0547">Nucleotide-binding</keyword>
<reference evidence="2 3" key="1">
    <citation type="journal article" date="2018" name="Front. Plant Sci.">
        <title>Red Clover (Trifolium pratense) and Zigzag Clover (T. medium) - A Picture of Genomic Similarities and Differences.</title>
        <authorList>
            <person name="Dluhosova J."/>
            <person name="Istvanek J."/>
            <person name="Nedelnik J."/>
            <person name="Repkova J."/>
        </authorList>
    </citation>
    <scope>NUCLEOTIDE SEQUENCE [LARGE SCALE GENOMIC DNA]</scope>
    <source>
        <strain evidence="3">cv. 10/8</strain>
        <tissue evidence="2">Leaf</tissue>
    </source>
</reference>
<keyword evidence="3" id="KW-1185">Reference proteome</keyword>
<feature type="region of interest" description="Disordered" evidence="1">
    <location>
        <begin position="22"/>
        <end position="50"/>
    </location>
</feature>
<sequence length="50" mass="5603">MSENQKLVEDDSACHNDVDVEIAENLDDPRNAKSSDEGKLKTTSRVEKIQ</sequence>